<organism evidence="5 6">
    <name type="scientific">Gibberella intermedia</name>
    <name type="common">Bulb rot disease fungus</name>
    <name type="synonym">Fusarium proliferatum</name>
    <dbReference type="NCBI Taxonomy" id="948311"/>
    <lineage>
        <taxon>Eukaryota</taxon>
        <taxon>Fungi</taxon>
        <taxon>Dikarya</taxon>
        <taxon>Ascomycota</taxon>
        <taxon>Pezizomycotina</taxon>
        <taxon>Sordariomycetes</taxon>
        <taxon>Hypocreomycetidae</taxon>
        <taxon>Hypocreales</taxon>
        <taxon>Nectriaceae</taxon>
        <taxon>Fusarium</taxon>
        <taxon>Fusarium fujikuroi species complex</taxon>
    </lineage>
</organism>
<dbReference type="SUPFAM" id="SSF52540">
    <property type="entry name" value="P-loop containing nucleoside triphosphate hydrolases"/>
    <property type="match status" value="2"/>
</dbReference>
<feature type="coiled-coil region" evidence="1">
    <location>
        <begin position="514"/>
        <end position="548"/>
    </location>
</feature>
<feature type="domain" description="DUF7605" evidence="4">
    <location>
        <begin position="722"/>
        <end position="900"/>
    </location>
</feature>
<evidence type="ECO:0000313" key="5">
    <source>
        <dbReference type="EMBL" id="RKL44869.1"/>
    </source>
</evidence>
<evidence type="ECO:0000256" key="1">
    <source>
        <dbReference type="SAM" id="Coils"/>
    </source>
</evidence>
<evidence type="ECO:0000313" key="6">
    <source>
        <dbReference type="Proteomes" id="UP000283569"/>
    </source>
</evidence>
<dbReference type="InterPro" id="IPR027417">
    <property type="entry name" value="P-loop_NTPase"/>
</dbReference>
<feature type="region of interest" description="Disordered" evidence="2">
    <location>
        <begin position="1"/>
        <end position="37"/>
    </location>
</feature>
<evidence type="ECO:0008006" key="7">
    <source>
        <dbReference type="Google" id="ProtNLM"/>
    </source>
</evidence>
<dbReference type="PANTHER" id="PTHR36681">
    <property type="entry name" value="NUCLEAR GTPASE, GERMINAL CENTER-ASSOCIATED, TANDEM DUPLICATE 3"/>
    <property type="match status" value="1"/>
</dbReference>
<dbReference type="AlphaFoldDB" id="A0A420TTN0"/>
<sequence>MEPSSASPRGIKREPPPGSPLPEEDAPFKRQATEASRVGTQTSPFYWKTCGNVEDVERLRIKEYAVKVAQKHCAKLKKVLSFGIFEGQGDAVVLGQRMLEQWMREDGEFHRLHFERLLTVADDIRKTHENFQILVGVQGPTGAGKSSFLGSLLLQREMLPSGQDGAATAAVGKVSWNFDNTPGREFRARIIFRPIKDIAQSLEVLLKNIKLVAALEETAVTNVGDIEERENDIAMAEEVISYELPGVEAVWGLSRESLQETLSKRTEDESYSDIVQTILNSNQTLLTFLLDKILHIETVNRFKLRRAVQPFLDSTPYRDKDGKEFAVWPLVQDVNMYVKSDILRSGMTLVDLPGCSDSVARRAEVTKAFSHQLDVRLIVSPIARASDEEKSQELMQSGFDEAQMRLSGKDDGRGFGIIMTMTDAINVENYLRSTKTLKCDPNVKSKVNKLKELQGEKASIESQIEAAALVMSEAEAQKVKAREAYITIMEEQGSQTDDERQASVGLLGKLRVDSINSRQRFEEAEESLKQLKAQLKEINREEADLNNWLHHASVQVRNFIVKKKIQQKYTTQRSKVPGADTSRPPPPVPIFGVSTNAYWNLIRKSPLQGFTTLDSTGYPAVREWLDQATRNKREKHLDAILGKYHKLMILMRIYSREGGRDGESGFTRSSIEAALENTHREFAKTMLAEITGARAKLQSVDPLKNRDEIAKGFSRDAVRIATRWDRKFPNKRGNNTKIACSTYKAIVKRYGRTYASKTKNCPKITYSWLEDLATPMLQSLGRDWDRYMKEELLKIEVPIMEAFEKAWTAYVEGLNQVISTELPVLESFSIDDMSNAKKPFTTSVREILEWLSTETSTVGFDLVDYLEEELKQTFEGAFKIAGTGSHARRCEHIVQKFKRSGEDLCNPVLDRLADKLEAKKKQIPEKLRDIVQSAVKDAKAQISFSINYSVDNYEADEMSKAKKLELQANIRTHLAEWEQGWAQGEGQDEELLDLTSDIPGVAGETKIEEDDEETEETDGMVGDFGTVDQIMGGHLDEDKSH</sequence>
<comment type="caution">
    <text evidence="5">The sequence shown here is derived from an EMBL/GenBank/DDBJ whole genome shotgun (WGS) entry which is preliminary data.</text>
</comment>
<feature type="coiled-coil region" evidence="1">
    <location>
        <begin position="443"/>
        <end position="484"/>
    </location>
</feature>
<name>A0A420TTN0_GIBIN</name>
<evidence type="ECO:0000259" key="4">
    <source>
        <dbReference type="Pfam" id="PF24564"/>
    </source>
</evidence>
<dbReference type="Proteomes" id="UP000283569">
    <property type="component" value="Unassembled WGS sequence"/>
</dbReference>
<feature type="compositionally biased region" description="Acidic residues" evidence="2">
    <location>
        <begin position="1007"/>
        <end position="1018"/>
    </location>
</feature>
<dbReference type="InterPro" id="IPR056024">
    <property type="entry name" value="DUF7605"/>
</dbReference>
<gene>
    <name evidence="5" type="ORF">BFJ72_g3520</name>
</gene>
<keyword evidence="1" id="KW-0175">Coiled coil</keyword>
<protein>
    <recommendedName>
        <fullName evidence="7">Nuclear GTPase SLIP-GC</fullName>
    </recommendedName>
</protein>
<dbReference type="Pfam" id="PF00350">
    <property type="entry name" value="Dynamin_N"/>
    <property type="match status" value="1"/>
</dbReference>
<reference evidence="5 6" key="1">
    <citation type="journal article" date="2018" name="Sci. Rep.">
        <title>Characterisation of pathogen-specific regions and novel effector candidates in Fusarium oxysporum f. sp. cepae.</title>
        <authorList>
            <person name="Armitage A.D."/>
            <person name="Taylor A."/>
            <person name="Sobczyk M.K."/>
            <person name="Baxter L."/>
            <person name="Greenfield B.P."/>
            <person name="Bates H.J."/>
            <person name="Wilson F."/>
            <person name="Jackson A.C."/>
            <person name="Ott S."/>
            <person name="Harrison R.J."/>
            <person name="Clarkson J.P."/>
        </authorList>
    </citation>
    <scope>NUCLEOTIDE SEQUENCE [LARGE SCALE GENOMIC DNA]</scope>
    <source>
        <strain evidence="5 6">Fp_A8</strain>
    </source>
</reference>
<dbReference type="EMBL" id="MRDB01000009">
    <property type="protein sequence ID" value="RKL44869.1"/>
    <property type="molecule type" value="Genomic_DNA"/>
</dbReference>
<dbReference type="InterPro" id="IPR045063">
    <property type="entry name" value="Dynamin_N"/>
</dbReference>
<accession>A0A420TTN0</accession>
<feature type="domain" description="Dynamin N-terminal" evidence="3">
    <location>
        <begin position="135"/>
        <end position="396"/>
    </location>
</feature>
<proteinExistence type="predicted"/>
<feature type="region of interest" description="Disordered" evidence="2">
    <location>
        <begin position="999"/>
        <end position="1041"/>
    </location>
</feature>
<evidence type="ECO:0000256" key="2">
    <source>
        <dbReference type="SAM" id="MobiDB-lite"/>
    </source>
</evidence>
<evidence type="ECO:0000259" key="3">
    <source>
        <dbReference type="Pfam" id="PF00350"/>
    </source>
</evidence>
<dbReference type="PANTHER" id="PTHR36681:SF3">
    <property type="entry name" value="NUCLEAR GTPASE, GERMINAL CENTER-ASSOCIATED, TANDEM DUPLICATE 3"/>
    <property type="match status" value="1"/>
</dbReference>
<dbReference type="Pfam" id="PF24564">
    <property type="entry name" value="DUF7605"/>
    <property type="match status" value="1"/>
</dbReference>